<evidence type="ECO:0000259" key="2">
    <source>
        <dbReference type="Pfam" id="PF10145"/>
    </source>
</evidence>
<dbReference type="EMBL" id="NULI01000298">
    <property type="protein sequence ID" value="PGS63491.1"/>
    <property type="molecule type" value="Genomic_DNA"/>
</dbReference>
<dbReference type="Proteomes" id="UP000224203">
    <property type="component" value="Unassembled WGS sequence"/>
</dbReference>
<protein>
    <submittedName>
        <fullName evidence="3">Phage tail tape measure protein</fullName>
    </submittedName>
</protein>
<feature type="non-terminal residue" evidence="3">
    <location>
        <position position="246"/>
    </location>
</feature>
<dbReference type="PANTHER" id="PTHR37813:SF1">
    <property type="entry name" value="FELS-2 PROPHAGE PROTEIN"/>
    <property type="match status" value="1"/>
</dbReference>
<feature type="non-terminal residue" evidence="3">
    <location>
        <position position="1"/>
    </location>
</feature>
<evidence type="ECO:0000256" key="1">
    <source>
        <dbReference type="ARBA" id="ARBA00022612"/>
    </source>
</evidence>
<dbReference type="InterPro" id="IPR010090">
    <property type="entry name" value="Phage_tape_meas"/>
</dbReference>
<reference evidence="3 4" key="1">
    <citation type="submission" date="2017-09" db="EMBL/GenBank/DDBJ databases">
        <title>Large-scale bioinformatics analysis of Bacillus genomes uncovers conserved roles of natural products in bacterial physiology.</title>
        <authorList>
            <consortium name="Agbiome Team Llc"/>
            <person name="Bleich R.M."/>
            <person name="Grubbs K.J."/>
            <person name="Santa Maria K.C."/>
            <person name="Allen S.E."/>
            <person name="Farag S."/>
            <person name="Shank E.A."/>
            <person name="Bowers A."/>
        </authorList>
    </citation>
    <scope>NUCLEOTIDE SEQUENCE [LARGE SCALE GENOMIC DNA]</scope>
    <source>
        <strain evidence="3 4">AFS041711</strain>
    </source>
</reference>
<accession>A0A9X7GSQ7</accession>
<sequence>SKMKSAGRTMMAAVTLPVAGLGTAIVKTGMDFEASMSEVQAISGATGKDFQALGKKAEELGAKTSKSASESAQAMKYQALAGWDVQAILKGTEPILRLSEAGNLDLARASDMVTDSMSALGITVDDLPRYLDVMAQTSRKSNTDIDALGEAFLRVGGTFNGLKVPVEEGAAVLGLLANRGLKAGEAGQALSSTLVNLTAPTGQAKEALDQLKFSAFDKQGNFKGLSNILYELKDKMAGMTQEEKNQ</sequence>
<proteinExistence type="predicted"/>
<organism evidence="3 4">
    <name type="scientific">Bacillus cereus</name>
    <dbReference type="NCBI Taxonomy" id="1396"/>
    <lineage>
        <taxon>Bacteria</taxon>
        <taxon>Bacillati</taxon>
        <taxon>Bacillota</taxon>
        <taxon>Bacilli</taxon>
        <taxon>Bacillales</taxon>
        <taxon>Bacillaceae</taxon>
        <taxon>Bacillus</taxon>
        <taxon>Bacillus cereus group</taxon>
    </lineage>
</organism>
<dbReference type="NCBIfam" id="TIGR01760">
    <property type="entry name" value="tape_meas_TP901"/>
    <property type="match status" value="1"/>
</dbReference>
<dbReference type="Pfam" id="PF10145">
    <property type="entry name" value="PhageMin_Tail"/>
    <property type="match status" value="1"/>
</dbReference>
<comment type="caution">
    <text evidence="3">The sequence shown here is derived from an EMBL/GenBank/DDBJ whole genome shotgun (WGS) entry which is preliminary data.</text>
</comment>
<evidence type="ECO:0000313" key="3">
    <source>
        <dbReference type="EMBL" id="PGS63491.1"/>
    </source>
</evidence>
<name>A0A9X7GSQ7_BACCE</name>
<keyword evidence="1" id="KW-1188">Viral release from host cell</keyword>
<gene>
    <name evidence="3" type="ORF">COC69_31540</name>
</gene>
<dbReference type="PANTHER" id="PTHR37813">
    <property type="entry name" value="FELS-2 PROPHAGE PROTEIN"/>
    <property type="match status" value="1"/>
</dbReference>
<feature type="domain" description="Phage tail tape measure protein" evidence="2">
    <location>
        <begin position="55"/>
        <end position="246"/>
    </location>
</feature>
<evidence type="ECO:0000313" key="4">
    <source>
        <dbReference type="Proteomes" id="UP000224203"/>
    </source>
</evidence>
<dbReference type="AlphaFoldDB" id="A0A9X7GSQ7"/>